<dbReference type="PROSITE" id="PS50111">
    <property type="entry name" value="CHEMOTAXIS_TRANSDUC_2"/>
    <property type="match status" value="1"/>
</dbReference>
<evidence type="ECO:0000313" key="5">
    <source>
        <dbReference type="EMBL" id="EEV19671.1"/>
    </source>
</evidence>
<dbReference type="InterPro" id="IPR004090">
    <property type="entry name" value="Chemotax_Me-accpt_rcpt"/>
</dbReference>
<dbReference type="EMBL" id="ACYH01000049">
    <property type="protein sequence ID" value="EEV19671.1"/>
    <property type="molecule type" value="Genomic_DNA"/>
</dbReference>
<dbReference type="PANTHER" id="PTHR32089">
    <property type="entry name" value="METHYL-ACCEPTING CHEMOTAXIS PROTEIN MCPB"/>
    <property type="match status" value="1"/>
</dbReference>
<dbReference type="Gene3D" id="1.20.120.30">
    <property type="entry name" value="Aspartate receptor, ligand-binding domain"/>
    <property type="match status" value="1"/>
</dbReference>
<evidence type="ECO:0000259" key="4">
    <source>
        <dbReference type="PROSITE" id="PS50111"/>
    </source>
</evidence>
<proteinExistence type="inferred from homology"/>
<dbReference type="GO" id="GO:0004888">
    <property type="term" value="F:transmembrane signaling receptor activity"/>
    <property type="evidence" value="ECO:0007669"/>
    <property type="project" value="InterPro"/>
</dbReference>
<dbReference type="Pfam" id="PF00015">
    <property type="entry name" value="MCPsignal"/>
    <property type="match status" value="1"/>
</dbReference>
<evidence type="ECO:0000313" key="6">
    <source>
        <dbReference type="Proteomes" id="UP000004509"/>
    </source>
</evidence>
<dbReference type="PANTHER" id="PTHR32089:SF112">
    <property type="entry name" value="LYSOZYME-LIKE PROTEIN-RELATED"/>
    <property type="match status" value="1"/>
</dbReference>
<dbReference type="eggNOG" id="COG0840">
    <property type="taxonomic scope" value="Bacteria"/>
</dbReference>
<evidence type="ECO:0000256" key="1">
    <source>
        <dbReference type="ARBA" id="ARBA00023224"/>
    </source>
</evidence>
<dbReference type="AlphaFoldDB" id="C8PS01"/>
<evidence type="ECO:0000256" key="2">
    <source>
        <dbReference type="ARBA" id="ARBA00029447"/>
    </source>
</evidence>
<name>C8PS01_9SPIR</name>
<dbReference type="GO" id="GO:0016020">
    <property type="term" value="C:membrane"/>
    <property type="evidence" value="ECO:0007669"/>
    <property type="project" value="InterPro"/>
</dbReference>
<dbReference type="Pfam" id="PF13682">
    <property type="entry name" value="CZB"/>
    <property type="match status" value="1"/>
</dbReference>
<dbReference type="STRING" id="596324.TREVI0001_1165"/>
<dbReference type="InterPro" id="IPR025991">
    <property type="entry name" value="Chemoreceptor_zinc-bind_dom"/>
</dbReference>
<comment type="similarity">
    <text evidence="2">Belongs to the methyl-accepting chemotaxis (MCP) protein family.</text>
</comment>
<comment type="caution">
    <text evidence="5">The sequence shown here is derived from an EMBL/GenBank/DDBJ whole genome shotgun (WGS) entry which is preliminary data.</text>
</comment>
<dbReference type="InterPro" id="IPR004089">
    <property type="entry name" value="MCPsignal_dom"/>
</dbReference>
<accession>C8PS01</accession>
<dbReference type="Gene3D" id="1.10.287.950">
    <property type="entry name" value="Methyl-accepting chemotaxis protein"/>
    <property type="match status" value="1"/>
</dbReference>
<keyword evidence="1 3" id="KW-0807">Transducer</keyword>
<dbReference type="SMART" id="SM00283">
    <property type="entry name" value="MA"/>
    <property type="match status" value="1"/>
</dbReference>
<sequence>MFSFTKKDSEAEKRKSTPAASGVAFQVKEVESLMAAAESIALNIKSRITGASQVIFKNLKQEHQFEAFTESIRSILDSILSVQEQLQEVHSCTTALEDTAGKASSSVEQITDSVNHVANIVTDRISVTSQLTDAVAKGSLKVKDLFTVIDSLNQNIDAVKDIIGSINDVSAQTNLLAMNAAIESAHAGKAGLGFAVVAGEIRKLSEATALNAADASKTLKNMLEALQVARNTADETRTAMILIGNSVNETTSSFVEISSEMNMLAGTSTSVRDAVMLVPESAADLNNRADTAIEHVNKIADQADKGKTMLVSLQATAEEVNDLMSSALFNMNSIIDNTVTIDSTVEKGIDLANGKAIADEHTMPFALIVLKHLGWVTKVRALIDGRLDVNGIELGDHRKCDLGQWIDKNAPRYEGLQQHPEFKKLMVQHEQLHNLTKTVVSQLKTLSRTELEASYSKLLEHSASVIESLSILRQFIESKRYNEKITSYSCASGIWYTLEQFRQTISSGSSAVSFKFLSSAFGSVRNASK</sequence>
<reference evidence="5 6" key="1">
    <citation type="submission" date="2009-07" db="EMBL/GenBank/DDBJ databases">
        <authorList>
            <person name="Madupu R."/>
            <person name="Sebastian Y."/>
            <person name="Durkin A.S."/>
            <person name="Torralba M."/>
            <person name="Methe B."/>
            <person name="Sutton G.G."/>
            <person name="Strausberg R.L."/>
            <person name="Nelson K.E."/>
        </authorList>
    </citation>
    <scope>NUCLEOTIDE SEQUENCE [LARGE SCALE GENOMIC DNA]</scope>
    <source>
        <strain evidence="5 6">ATCC 35580</strain>
    </source>
</reference>
<organism evidence="5 6">
    <name type="scientific">Treponema vincentii ATCC 35580</name>
    <dbReference type="NCBI Taxonomy" id="596324"/>
    <lineage>
        <taxon>Bacteria</taxon>
        <taxon>Pseudomonadati</taxon>
        <taxon>Spirochaetota</taxon>
        <taxon>Spirochaetia</taxon>
        <taxon>Spirochaetales</taxon>
        <taxon>Treponemataceae</taxon>
        <taxon>Treponema</taxon>
    </lineage>
</organism>
<gene>
    <name evidence="5" type="ORF">TREVI0001_1165</name>
</gene>
<dbReference type="GO" id="GO:0006935">
    <property type="term" value="P:chemotaxis"/>
    <property type="evidence" value="ECO:0007669"/>
    <property type="project" value="InterPro"/>
</dbReference>
<dbReference type="PRINTS" id="PR00260">
    <property type="entry name" value="CHEMTRNSDUCR"/>
</dbReference>
<protein>
    <submittedName>
        <fullName evidence="5">Methyl-accepting chemotaxis protein signaling domain protein</fullName>
    </submittedName>
</protein>
<dbReference type="Proteomes" id="UP000004509">
    <property type="component" value="Unassembled WGS sequence"/>
</dbReference>
<evidence type="ECO:0000256" key="3">
    <source>
        <dbReference type="PROSITE-ProRule" id="PRU00284"/>
    </source>
</evidence>
<dbReference type="SUPFAM" id="SSF58104">
    <property type="entry name" value="Methyl-accepting chemotaxis protein (MCP) signaling domain"/>
    <property type="match status" value="1"/>
</dbReference>
<dbReference type="GO" id="GO:0007165">
    <property type="term" value="P:signal transduction"/>
    <property type="evidence" value="ECO:0007669"/>
    <property type="project" value="UniProtKB-KW"/>
</dbReference>
<feature type="domain" description="Methyl-accepting transducer" evidence="4">
    <location>
        <begin position="71"/>
        <end position="297"/>
    </location>
</feature>